<dbReference type="Proteomes" id="UP000616769">
    <property type="component" value="Unassembled WGS sequence"/>
</dbReference>
<feature type="region of interest" description="Disordered" evidence="1">
    <location>
        <begin position="110"/>
        <end position="134"/>
    </location>
</feature>
<proteinExistence type="predicted"/>
<evidence type="ECO:0000313" key="2">
    <source>
        <dbReference type="EMBL" id="KPM06344.1"/>
    </source>
</evidence>
<sequence>MESMETNKIVVKEETNAENVCILNATNQTDFGGNVQFSSIDIEGDVSIPNSISRVFQEDVTEETSTNDNDRNNRIEMIQDYPTRSKVWLGDVHNESTFIKDEKSAAITPTKHRSSKFLTSSDDDKEENHSEPMSVETIKKEIVDNYEENIIDPGEYLSVYEFNEVGKVLINESNVDAFADDRPRKRYRSFERFDPILELNLGNLGFTQRKTIATKSEDDKDDSDPNRLCKMSKFLNFLSKEQLSKNRVCYQEFALPDNIKLGIRISRLTKEYGCRVEPQVTTLLDIALKNFIRNILTELFRSKTSFRLLNNRFIYDIGEESYNPYVRNHLRLLQDEIHPTVRSSSESYSTLLNRCEGKLFCELFFF</sequence>
<name>A0A132A5Y1_SARSC</name>
<dbReference type="AlphaFoldDB" id="A0A132A5Y1"/>
<dbReference type="EMBL" id="JXLN01010800">
    <property type="protein sequence ID" value="KPM06344.1"/>
    <property type="molecule type" value="Genomic_DNA"/>
</dbReference>
<comment type="caution">
    <text evidence="2">The sequence shown here is derived from an EMBL/GenBank/DDBJ whole genome shotgun (WGS) entry which is preliminary data.</text>
</comment>
<dbReference type="OrthoDB" id="10264870at2759"/>
<dbReference type="VEuPathDB" id="VectorBase:SSCA005137"/>
<reference evidence="2 3" key="1">
    <citation type="journal article" date="2015" name="Parasit. Vectors">
        <title>Draft genome of the scabies mite.</title>
        <authorList>
            <person name="Rider S.D.Jr."/>
            <person name="Morgan M.S."/>
            <person name="Arlian L.G."/>
        </authorList>
    </citation>
    <scope>NUCLEOTIDE SEQUENCE [LARGE SCALE GENOMIC DNA]</scope>
    <source>
        <strain evidence="2">Arlian Lab</strain>
    </source>
</reference>
<accession>A0A132A5Y1</accession>
<organism evidence="2 3">
    <name type="scientific">Sarcoptes scabiei</name>
    <name type="common">Itch mite</name>
    <name type="synonym">Acarus scabiei</name>
    <dbReference type="NCBI Taxonomy" id="52283"/>
    <lineage>
        <taxon>Eukaryota</taxon>
        <taxon>Metazoa</taxon>
        <taxon>Ecdysozoa</taxon>
        <taxon>Arthropoda</taxon>
        <taxon>Chelicerata</taxon>
        <taxon>Arachnida</taxon>
        <taxon>Acari</taxon>
        <taxon>Acariformes</taxon>
        <taxon>Sarcoptiformes</taxon>
        <taxon>Astigmata</taxon>
        <taxon>Psoroptidia</taxon>
        <taxon>Sarcoptoidea</taxon>
        <taxon>Sarcoptidae</taxon>
        <taxon>Sarcoptinae</taxon>
        <taxon>Sarcoptes</taxon>
    </lineage>
</organism>
<evidence type="ECO:0000313" key="3">
    <source>
        <dbReference type="Proteomes" id="UP000616769"/>
    </source>
</evidence>
<evidence type="ECO:0000256" key="1">
    <source>
        <dbReference type="SAM" id="MobiDB-lite"/>
    </source>
</evidence>
<protein>
    <submittedName>
        <fullName evidence="2">Uncharacterized protein</fullName>
    </submittedName>
</protein>
<gene>
    <name evidence="2" type="ORF">QR98_0048180</name>
</gene>